<keyword evidence="10" id="KW-0325">Glycoprotein</keyword>
<dbReference type="PANTHER" id="PTHR42643">
    <property type="entry name" value="IONOTROPIC RECEPTOR 20A-RELATED"/>
    <property type="match status" value="1"/>
</dbReference>
<dbReference type="STRING" id="6689.A0A423T0R9"/>
<dbReference type="Proteomes" id="UP000283509">
    <property type="component" value="Unassembled WGS sequence"/>
</dbReference>
<evidence type="ECO:0000256" key="12">
    <source>
        <dbReference type="ARBA" id="ARBA00023303"/>
    </source>
</evidence>
<dbReference type="Pfam" id="PF00060">
    <property type="entry name" value="Lig_chan"/>
    <property type="match status" value="1"/>
</dbReference>
<evidence type="ECO:0000256" key="11">
    <source>
        <dbReference type="ARBA" id="ARBA00023286"/>
    </source>
</evidence>
<keyword evidence="4" id="KW-1003">Cell membrane</keyword>
<dbReference type="SUPFAM" id="SSF53850">
    <property type="entry name" value="Periplasmic binding protein-like II"/>
    <property type="match status" value="1"/>
</dbReference>
<feature type="transmembrane region" description="Helical" evidence="13">
    <location>
        <begin position="577"/>
        <end position="601"/>
    </location>
</feature>
<protein>
    <submittedName>
        <fullName evidence="16">Olfactory ionotropic receptor IR4</fullName>
    </submittedName>
</protein>
<evidence type="ECO:0000256" key="5">
    <source>
        <dbReference type="ARBA" id="ARBA00022692"/>
    </source>
</evidence>
<dbReference type="InterPro" id="IPR019594">
    <property type="entry name" value="Glu/Gly-bd"/>
</dbReference>
<evidence type="ECO:0000256" key="1">
    <source>
        <dbReference type="ARBA" id="ARBA00004651"/>
    </source>
</evidence>
<proteinExistence type="inferred from homology"/>
<organism evidence="16 17">
    <name type="scientific">Penaeus vannamei</name>
    <name type="common">Whiteleg shrimp</name>
    <name type="synonym">Litopenaeus vannamei</name>
    <dbReference type="NCBI Taxonomy" id="6689"/>
    <lineage>
        <taxon>Eukaryota</taxon>
        <taxon>Metazoa</taxon>
        <taxon>Ecdysozoa</taxon>
        <taxon>Arthropoda</taxon>
        <taxon>Crustacea</taxon>
        <taxon>Multicrustacea</taxon>
        <taxon>Malacostraca</taxon>
        <taxon>Eumalacostraca</taxon>
        <taxon>Eucarida</taxon>
        <taxon>Decapoda</taxon>
        <taxon>Dendrobranchiata</taxon>
        <taxon>Penaeoidea</taxon>
        <taxon>Penaeidae</taxon>
        <taxon>Penaeus</taxon>
    </lineage>
</organism>
<accession>A0A423T0R9</accession>
<comment type="similarity">
    <text evidence="2">Belongs to the glutamate-gated ion channel (TC 1.A.10.1) family.</text>
</comment>
<keyword evidence="12" id="KW-0407">Ion channel</keyword>
<dbReference type="SMART" id="SM00079">
    <property type="entry name" value="PBPe"/>
    <property type="match status" value="1"/>
</dbReference>
<evidence type="ECO:0000256" key="2">
    <source>
        <dbReference type="ARBA" id="ARBA00008685"/>
    </source>
</evidence>
<evidence type="ECO:0000313" key="16">
    <source>
        <dbReference type="EMBL" id="ROT70076.1"/>
    </source>
</evidence>
<dbReference type="GO" id="GO:0005886">
    <property type="term" value="C:plasma membrane"/>
    <property type="evidence" value="ECO:0007669"/>
    <property type="project" value="UniProtKB-SubCell"/>
</dbReference>
<evidence type="ECO:0000256" key="3">
    <source>
        <dbReference type="ARBA" id="ARBA00022448"/>
    </source>
</evidence>
<dbReference type="GO" id="GO:0050906">
    <property type="term" value="P:detection of stimulus involved in sensory perception"/>
    <property type="evidence" value="ECO:0007669"/>
    <property type="project" value="UniProtKB-ARBA"/>
</dbReference>
<dbReference type="Gene3D" id="1.10.287.70">
    <property type="match status" value="1"/>
</dbReference>
<evidence type="ECO:0000256" key="9">
    <source>
        <dbReference type="ARBA" id="ARBA00023170"/>
    </source>
</evidence>
<evidence type="ECO:0000256" key="8">
    <source>
        <dbReference type="ARBA" id="ARBA00023136"/>
    </source>
</evidence>
<dbReference type="InterPro" id="IPR001320">
    <property type="entry name" value="Iontro_rcpt_C"/>
</dbReference>
<reference evidence="16 17" key="2">
    <citation type="submission" date="2019-01" db="EMBL/GenBank/DDBJ databases">
        <title>The decoding of complex shrimp genome reveals the adaptation for benthos swimmer, frequently molting mechanism and breeding impact on genome.</title>
        <authorList>
            <person name="Sun Y."/>
            <person name="Gao Y."/>
            <person name="Yu Y."/>
        </authorList>
    </citation>
    <scope>NUCLEOTIDE SEQUENCE [LARGE SCALE GENOMIC DNA]</scope>
    <source>
        <tissue evidence="16">Muscle</tissue>
    </source>
</reference>
<keyword evidence="7" id="KW-0406">Ion transport</keyword>
<name>A0A423T0R9_PENVA</name>
<evidence type="ECO:0000313" key="17">
    <source>
        <dbReference type="Proteomes" id="UP000283509"/>
    </source>
</evidence>
<keyword evidence="8 13" id="KW-0472">Membrane</keyword>
<evidence type="ECO:0000256" key="7">
    <source>
        <dbReference type="ARBA" id="ARBA00023065"/>
    </source>
</evidence>
<evidence type="ECO:0000256" key="13">
    <source>
        <dbReference type="SAM" id="Phobius"/>
    </source>
</evidence>
<evidence type="ECO:0000259" key="15">
    <source>
        <dbReference type="SMART" id="SM00918"/>
    </source>
</evidence>
<evidence type="ECO:0000256" key="4">
    <source>
        <dbReference type="ARBA" id="ARBA00022475"/>
    </source>
</evidence>
<feature type="domain" description="Ionotropic glutamate receptor L-glutamate and glycine-binding" evidence="15">
    <location>
        <begin position="164"/>
        <end position="229"/>
    </location>
</feature>
<comment type="subcellular location">
    <subcellularLocation>
        <location evidence="1">Cell membrane</location>
        <topology evidence="1">Multi-pass membrane protein</topology>
    </subcellularLocation>
</comment>
<keyword evidence="11" id="KW-1071">Ligand-gated ion channel</keyword>
<keyword evidence="3" id="KW-0813">Transport</keyword>
<keyword evidence="5 13" id="KW-0812">Transmembrane</keyword>
<gene>
    <name evidence="16" type="ORF">C7M84_011646</name>
</gene>
<sequence>MGVSLFQATSNGSDIDSHLSRIIEEAKKLRELSWCVSVVVVSDDPAALLTFSERSLQSQFIVWSTRLLVVTHLRLGELSRLHESLSKMNAMVMTLRHEQKHTSCSFYVHMPYSPAGEETVQVASWDSAHGLVLRGHLPVFPEKYSRLRHRAEIVVAAEEYPPHAFVLLLGGLDGRGQPRFTITGPMVKLLEILATSMNFTYTYVRPPDGAWGAKQPDGSFSGMVGMLSRKEADIGLGPFGVSASRAEVVDYTGFIVIDYARIIGGRGRAERFSPGRRSAGLCFSVVRVLLFQGECELPHVYVNTESAFAMKAELHYAQDAKVPPGRRWERVLLAGWMIVTLVTVKSYAGNLMSLLAVRHIPQPYQSVRDVLDDPACTMIWETNNAYIQYMNPQHSPQHFHPNIPSTSTPNIPSTSTPTYHFHLNKPPTTHPKILLLPFLPQSLTSGTFYEVAEAGRNGRIIYRRSTDFMEAVDTLVRKGDHVLMVEDLTARVFLGKDVSSTGRCDFYLSRDVFLPFIFAMTGQKNSPFVPALNRRIRAVTESGLYNHWMQGAIPNSTTCANAPSKITVHTTLGLSNLWLMFAILLGGHVISVIVLLLEIFWNKMK</sequence>
<evidence type="ECO:0000256" key="10">
    <source>
        <dbReference type="ARBA" id="ARBA00023180"/>
    </source>
</evidence>
<keyword evidence="9 16" id="KW-0675">Receptor</keyword>
<dbReference type="InterPro" id="IPR052192">
    <property type="entry name" value="Insect_Ionotropic_Sensory_Rcpt"/>
</dbReference>
<dbReference type="Pfam" id="PF10613">
    <property type="entry name" value="Lig_chan-Glu_bd"/>
    <property type="match status" value="1"/>
</dbReference>
<dbReference type="EMBL" id="QCYY01002470">
    <property type="protein sequence ID" value="ROT70076.1"/>
    <property type="molecule type" value="Genomic_DNA"/>
</dbReference>
<keyword evidence="17" id="KW-1185">Reference proteome</keyword>
<dbReference type="AlphaFoldDB" id="A0A423T0R9"/>
<feature type="domain" description="Ionotropic glutamate receptor C-terminal" evidence="14">
    <location>
        <begin position="179"/>
        <end position="551"/>
    </location>
</feature>
<comment type="caution">
    <text evidence="16">The sequence shown here is derived from an EMBL/GenBank/DDBJ whole genome shotgun (WGS) entry which is preliminary data.</text>
</comment>
<dbReference type="OrthoDB" id="6368698at2759"/>
<dbReference type="GO" id="GO:0015276">
    <property type="term" value="F:ligand-gated monoatomic ion channel activity"/>
    <property type="evidence" value="ECO:0007669"/>
    <property type="project" value="InterPro"/>
</dbReference>
<evidence type="ECO:0000256" key="6">
    <source>
        <dbReference type="ARBA" id="ARBA00022989"/>
    </source>
</evidence>
<evidence type="ECO:0000259" key="14">
    <source>
        <dbReference type="SMART" id="SM00079"/>
    </source>
</evidence>
<dbReference type="Gene3D" id="3.40.190.10">
    <property type="entry name" value="Periplasmic binding protein-like II"/>
    <property type="match status" value="1"/>
</dbReference>
<dbReference type="SMART" id="SM00918">
    <property type="entry name" value="Lig_chan-Glu_bd"/>
    <property type="match status" value="1"/>
</dbReference>
<reference evidence="16 17" key="1">
    <citation type="submission" date="2018-04" db="EMBL/GenBank/DDBJ databases">
        <authorList>
            <person name="Zhang X."/>
            <person name="Yuan J."/>
            <person name="Li F."/>
            <person name="Xiang J."/>
        </authorList>
    </citation>
    <scope>NUCLEOTIDE SEQUENCE [LARGE SCALE GENOMIC DNA]</scope>
    <source>
        <tissue evidence="16">Muscle</tissue>
    </source>
</reference>
<dbReference type="PANTHER" id="PTHR42643:SF24">
    <property type="entry name" value="IONOTROPIC RECEPTOR 60A"/>
    <property type="match status" value="1"/>
</dbReference>
<keyword evidence="6 13" id="KW-1133">Transmembrane helix</keyword>